<evidence type="ECO:0000313" key="1">
    <source>
        <dbReference type="EMBL" id="QTC89023.1"/>
    </source>
</evidence>
<sequence length="114" mass="12215">MIFAVFMAAFVQATSGEAAPADCAVPTPPAVIRPIKPTRPTAPSCVDEARGRHNCRSAIINAYNAEMDAAGRAFTDYVDKLNNYTADLNDYATAATRYAACERRRAGPEGLIAF</sequence>
<dbReference type="Proteomes" id="UP000663942">
    <property type="component" value="Chromosome"/>
</dbReference>
<accession>A0ABX7SNA4</accession>
<organism evidence="1 2">
    <name type="scientific">Brevundimonas pondensis</name>
    <dbReference type="NCBI Taxonomy" id="2774189"/>
    <lineage>
        <taxon>Bacteria</taxon>
        <taxon>Pseudomonadati</taxon>
        <taxon>Pseudomonadota</taxon>
        <taxon>Alphaproteobacteria</taxon>
        <taxon>Caulobacterales</taxon>
        <taxon>Caulobacteraceae</taxon>
        <taxon>Brevundimonas</taxon>
    </lineage>
</organism>
<reference evidence="1 2" key="1">
    <citation type="submission" date="2020-09" db="EMBL/GenBank/DDBJ databases">
        <title>Brevundimonas sp. LVF1 isolated from an oligotrophic pond in Goettingen, Germany.</title>
        <authorList>
            <person name="Friedrich I."/>
            <person name="Klassen A."/>
            <person name="Neubauer H."/>
            <person name="Schneider D."/>
            <person name="Hertel R."/>
            <person name="Daniel R."/>
        </authorList>
    </citation>
    <scope>NUCLEOTIDE SEQUENCE [LARGE SCALE GENOMIC DNA]</scope>
    <source>
        <strain evidence="1 2">LVF1</strain>
    </source>
</reference>
<keyword evidence="2" id="KW-1185">Reference proteome</keyword>
<evidence type="ECO:0000313" key="2">
    <source>
        <dbReference type="Proteomes" id="UP000663942"/>
    </source>
</evidence>
<name>A0ABX7SNA4_9CAUL</name>
<evidence type="ECO:0008006" key="3">
    <source>
        <dbReference type="Google" id="ProtNLM"/>
    </source>
</evidence>
<dbReference type="RefSeq" id="WP_207826675.1">
    <property type="nucleotide sequence ID" value="NZ_CP062006.1"/>
</dbReference>
<gene>
    <name evidence="1" type="ORF">IFE19_06750</name>
</gene>
<proteinExistence type="predicted"/>
<protein>
    <recommendedName>
        <fullName evidence="3">UrcA family protein</fullName>
    </recommendedName>
</protein>
<dbReference type="EMBL" id="CP062006">
    <property type="protein sequence ID" value="QTC89023.1"/>
    <property type="molecule type" value="Genomic_DNA"/>
</dbReference>